<evidence type="ECO:0000313" key="12">
    <source>
        <dbReference type="EMBL" id="SPV18079.1"/>
    </source>
</evidence>
<keyword evidence="11" id="KW-0963">Cytoplasm</keyword>
<reference evidence="12 13" key="1">
    <citation type="submission" date="2018-06" db="EMBL/GenBank/DDBJ databases">
        <authorList>
            <consortium name="Pathogen Informatics"/>
            <person name="Doyle S."/>
        </authorList>
    </citation>
    <scope>NUCLEOTIDE SEQUENCE [LARGE SCALE GENOMIC DNA]</scope>
    <source>
        <strain evidence="12 13">NCTC10661</strain>
    </source>
</reference>
<dbReference type="EMBL" id="UARD01000011">
    <property type="protein sequence ID" value="SPV18079.1"/>
    <property type="molecule type" value="Genomic_DNA"/>
</dbReference>
<evidence type="ECO:0000256" key="3">
    <source>
        <dbReference type="ARBA" id="ARBA00012154"/>
    </source>
</evidence>
<keyword evidence="9 11" id="KW-0057">Aromatic amino acid biosynthesis</keyword>
<comment type="function">
    <text evidence="11">Catalyzes the specific phosphorylation of the 3-hydroxyl group of shikimic acid using ATP as a cosubstrate.</text>
</comment>
<proteinExistence type="inferred from homology"/>
<feature type="binding site" evidence="11">
    <location>
        <position position="119"/>
    </location>
    <ligand>
        <name>ATP</name>
        <dbReference type="ChEBI" id="CHEBI:30616"/>
    </ligand>
</feature>
<comment type="subunit">
    <text evidence="11">Monomer.</text>
</comment>
<sequence>MTAARHPRIALIGMPGAGKTTIGAALAAALDRPFADSDREMEQRFGAPLAMLFPLPTFRAREAGVIDALSQRDTLILATGGGAVLRDDTRARLKARCHVIYLVSDIDALYRRTGRDPARPLLDVPDPRAMLAELQRTRDPLYRACAHCLLDTRDASIDEIVAAALAESASASA</sequence>
<keyword evidence="11" id="KW-0460">Magnesium</keyword>
<feature type="binding site" evidence="11">
    <location>
        <begin position="16"/>
        <end position="21"/>
    </location>
    <ligand>
        <name>ATP</name>
        <dbReference type="ChEBI" id="CHEBI:30616"/>
    </ligand>
</feature>
<comment type="subcellular location">
    <subcellularLocation>
        <location evidence="11">Cytoplasm</location>
    </subcellularLocation>
</comment>
<accession>A0AAE8ND53</accession>
<dbReference type="PANTHER" id="PTHR21087">
    <property type="entry name" value="SHIKIMATE KINASE"/>
    <property type="match status" value="1"/>
</dbReference>
<dbReference type="GO" id="GO:0005524">
    <property type="term" value="F:ATP binding"/>
    <property type="evidence" value="ECO:0007669"/>
    <property type="project" value="UniProtKB-UniRule"/>
</dbReference>
<dbReference type="PANTHER" id="PTHR21087:SF16">
    <property type="entry name" value="SHIKIMATE KINASE 1, CHLOROPLASTIC"/>
    <property type="match status" value="1"/>
</dbReference>
<dbReference type="InterPro" id="IPR023000">
    <property type="entry name" value="Shikimate_kinase_CS"/>
</dbReference>
<dbReference type="RefSeq" id="WP_244113387.1">
    <property type="nucleotide sequence ID" value="NZ_CADEUP010000007.1"/>
</dbReference>
<dbReference type="PRINTS" id="PR01100">
    <property type="entry name" value="SHIKIMTKNASE"/>
</dbReference>
<evidence type="ECO:0000256" key="6">
    <source>
        <dbReference type="ARBA" id="ARBA00022741"/>
    </source>
</evidence>
<dbReference type="AlphaFoldDB" id="A0AAE8ND53"/>
<evidence type="ECO:0000256" key="1">
    <source>
        <dbReference type="ARBA" id="ARBA00004842"/>
    </source>
</evidence>
<protein>
    <recommendedName>
        <fullName evidence="3 11">Shikimate kinase</fullName>
        <shortName evidence="11">SK</shortName>
        <ecNumber evidence="3 11">2.7.1.71</ecNumber>
    </recommendedName>
</protein>
<comment type="similarity">
    <text evidence="2 11">Belongs to the shikimate kinase family.</text>
</comment>
<feature type="binding site" evidence="11">
    <location>
        <position position="20"/>
    </location>
    <ligand>
        <name>Mg(2+)</name>
        <dbReference type="ChEBI" id="CHEBI:18420"/>
    </ligand>
</feature>
<dbReference type="GO" id="GO:0005829">
    <property type="term" value="C:cytosol"/>
    <property type="evidence" value="ECO:0007669"/>
    <property type="project" value="TreeGrafter"/>
</dbReference>
<dbReference type="GO" id="GO:0008652">
    <property type="term" value="P:amino acid biosynthetic process"/>
    <property type="evidence" value="ECO:0007669"/>
    <property type="project" value="UniProtKB-KW"/>
</dbReference>
<dbReference type="EC" id="2.7.1.71" evidence="3 11"/>
<keyword evidence="8 11" id="KW-0067">ATP-binding</keyword>
<evidence type="ECO:0000256" key="11">
    <source>
        <dbReference type="HAMAP-Rule" id="MF_00109"/>
    </source>
</evidence>
<evidence type="ECO:0000256" key="5">
    <source>
        <dbReference type="ARBA" id="ARBA00022679"/>
    </source>
</evidence>
<feature type="binding site" evidence="11">
    <location>
        <position position="138"/>
    </location>
    <ligand>
        <name>substrate</name>
    </ligand>
</feature>
<feature type="binding site" evidence="11">
    <location>
        <position position="81"/>
    </location>
    <ligand>
        <name>substrate</name>
    </ligand>
</feature>
<evidence type="ECO:0000256" key="4">
    <source>
        <dbReference type="ARBA" id="ARBA00022605"/>
    </source>
</evidence>
<dbReference type="Proteomes" id="UP000250416">
    <property type="component" value="Unassembled WGS sequence"/>
</dbReference>
<dbReference type="InterPro" id="IPR027417">
    <property type="entry name" value="P-loop_NTPase"/>
</dbReference>
<comment type="caution">
    <text evidence="11">Lacks conserved residue(s) required for the propagation of feature annotation.</text>
</comment>
<comment type="caution">
    <text evidence="12">The sequence shown here is derived from an EMBL/GenBank/DDBJ whole genome shotgun (WGS) entry which is preliminary data.</text>
</comment>
<keyword evidence="5 11" id="KW-0808">Transferase</keyword>
<evidence type="ECO:0000256" key="7">
    <source>
        <dbReference type="ARBA" id="ARBA00022777"/>
    </source>
</evidence>
<comment type="catalytic activity">
    <reaction evidence="10 11">
        <text>shikimate + ATP = 3-phosphoshikimate + ADP + H(+)</text>
        <dbReference type="Rhea" id="RHEA:13121"/>
        <dbReference type="ChEBI" id="CHEBI:15378"/>
        <dbReference type="ChEBI" id="CHEBI:30616"/>
        <dbReference type="ChEBI" id="CHEBI:36208"/>
        <dbReference type="ChEBI" id="CHEBI:145989"/>
        <dbReference type="ChEBI" id="CHEBI:456216"/>
        <dbReference type="EC" id="2.7.1.71"/>
    </reaction>
</comment>
<organism evidence="12 13">
    <name type="scientific">Burkholderia cepacia</name>
    <name type="common">Pseudomonas cepacia</name>
    <dbReference type="NCBI Taxonomy" id="292"/>
    <lineage>
        <taxon>Bacteria</taxon>
        <taxon>Pseudomonadati</taxon>
        <taxon>Pseudomonadota</taxon>
        <taxon>Betaproteobacteria</taxon>
        <taxon>Burkholderiales</taxon>
        <taxon>Burkholderiaceae</taxon>
        <taxon>Burkholderia</taxon>
        <taxon>Burkholderia cepacia complex</taxon>
    </lineage>
</organism>
<dbReference type="GO" id="GO:0009073">
    <property type="term" value="P:aromatic amino acid family biosynthetic process"/>
    <property type="evidence" value="ECO:0007669"/>
    <property type="project" value="UniProtKB-KW"/>
</dbReference>
<dbReference type="Gene3D" id="3.40.50.300">
    <property type="entry name" value="P-loop containing nucleotide triphosphate hydrolases"/>
    <property type="match status" value="1"/>
</dbReference>
<evidence type="ECO:0000256" key="10">
    <source>
        <dbReference type="ARBA" id="ARBA00048567"/>
    </source>
</evidence>
<name>A0AAE8ND53_BURCE</name>
<evidence type="ECO:0000256" key="8">
    <source>
        <dbReference type="ARBA" id="ARBA00022840"/>
    </source>
</evidence>
<evidence type="ECO:0000256" key="9">
    <source>
        <dbReference type="ARBA" id="ARBA00023141"/>
    </source>
</evidence>
<dbReference type="GO" id="GO:0004765">
    <property type="term" value="F:shikimate kinase activity"/>
    <property type="evidence" value="ECO:0007669"/>
    <property type="project" value="UniProtKB-UniRule"/>
</dbReference>
<feature type="binding site" evidence="11">
    <location>
        <position position="59"/>
    </location>
    <ligand>
        <name>substrate</name>
    </ligand>
</feature>
<dbReference type="PROSITE" id="PS01128">
    <property type="entry name" value="SHIKIMATE_KINASE"/>
    <property type="match status" value="1"/>
</dbReference>
<dbReference type="HAMAP" id="MF_00109">
    <property type="entry name" value="Shikimate_kinase"/>
    <property type="match status" value="1"/>
</dbReference>
<dbReference type="Pfam" id="PF01202">
    <property type="entry name" value="SKI"/>
    <property type="match status" value="1"/>
</dbReference>
<comment type="pathway">
    <text evidence="1 11">Metabolic intermediate biosynthesis; chorismate biosynthesis; chorismate from D-erythrose 4-phosphate and phosphoenolpyruvate: step 5/7.</text>
</comment>
<feature type="binding site" evidence="11">
    <location>
        <position position="38"/>
    </location>
    <ligand>
        <name>substrate</name>
    </ligand>
</feature>
<keyword evidence="4 11" id="KW-0028">Amino-acid biosynthesis</keyword>
<dbReference type="InterPro" id="IPR031322">
    <property type="entry name" value="Shikimate/glucono_kinase"/>
</dbReference>
<gene>
    <name evidence="12" type="primary">aroK_1</name>
    <name evidence="11" type="synonym">aroK</name>
    <name evidence="12" type="ORF">NCTC10661_02404</name>
</gene>
<dbReference type="GO" id="GO:0009423">
    <property type="term" value="P:chorismate biosynthetic process"/>
    <property type="evidence" value="ECO:0007669"/>
    <property type="project" value="UniProtKB-UniRule"/>
</dbReference>
<keyword evidence="11" id="KW-0479">Metal-binding</keyword>
<comment type="cofactor">
    <cofactor evidence="11">
        <name>Mg(2+)</name>
        <dbReference type="ChEBI" id="CHEBI:18420"/>
    </cofactor>
    <text evidence="11">Binds 1 Mg(2+) ion per subunit.</text>
</comment>
<keyword evidence="6 11" id="KW-0547">Nucleotide-binding</keyword>
<dbReference type="InterPro" id="IPR000623">
    <property type="entry name" value="Shikimate_kinase/TSH1"/>
</dbReference>
<dbReference type="GO" id="GO:0000287">
    <property type="term" value="F:magnesium ion binding"/>
    <property type="evidence" value="ECO:0007669"/>
    <property type="project" value="UniProtKB-UniRule"/>
</dbReference>
<dbReference type="CDD" id="cd00464">
    <property type="entry name" value="SK"/>
    <property type="match status" value="1"/>
</dbReference>
<evidence type="ECO:0000313" key="13">
    <source>
        <dbReference type="Proteomes" id="UP000250416"/>
    </source>
</evidence>
<dbReference type="SUPFAM" id="SSF52540">
    <property type="entry name" value="P-loop containing nucleoside triphosphate hydrolases"/>
    <property type="match status" value="1"/>
</dbReference>
<evidence type="ECO:0000256" key="2">
    <source>
        <dbReference type="ARBA" id="ARBA00006997"/>
    </source>
</evidence>
<keyword evidence="7 11" id="KW-0418">Kinase</keyword>